<gene>
    <name evidence="1" type="ORF">MFFC18_05700</name>
</gene>
<dbReference type="GO" id="GO:0004392">
    <property type="term" value="F:heme oxygenase (decyclizing) activity"/>
    <property type="evidence" value="ECO:0007669"/>
    <property type="project" value="InterPro"/>
</dbReference>
<dbReference type="Proteomes" id="UP000322214">
    <property type="component" value="Chromosome"/>
</dbReference>
<dbReference type="InterPro" id="IPR016084">
    <property type="entry name" value="Haem_Oase-like_multi-hlx"/>
</dbReference>
<accession>A0A5B9P5E4</accession>
<proteinExistence type="predicted"/>
<dbReference type="GO" id="GO:0006788">
    <property type="term" value="P:heme oxidation"/>
    <property type="evidence" value="ECO:0007669"/>
    <property type="project" value="InterPro"/>
</dbReference>
<dbReference type="OrthoDB" id="114943at2"/>
<evidence type="ECO:0000313" key="2">
    <source>
        <dbReference type="Proteomes" id="UP000322214"/>
    </source>
</evidence>
<protein>
    <recommendedName>
        <fullName evidence="3">Heme oxygenase</fullName>
    </recommendedName>
</protein>
<dbReference type="InterPro" id="IPR016053">
    <property type="entry name" value="Haem_Oase-like"/>
</dbReference>
<evidence type="ECO:0008006" key="3">
    <source>
        <dbReference type="Google" id="ProtNLM"/>
    </source>
</evidence>
<dbReference type="EMBL" id="CP042912">
    <property type="protein sequence ID" value="QEG20719.1"/>
    <property type="molecule type" value="Genomic_DNA"/>
</dbReference>
<evidence type="ECO:0000313" key="1">
    <source>
        <dbReference type="EMBL" id="QEG20719.1"/>
    </source>
</evidence>
<dbReference type="SUPFAM" id="SSF48613">
    <property type="entry name" value="Heme oxygenase-like"/>
    <property type="match status" value="1"/>
</dbReference>
<organism evidence="1 2">
    <name type="scientific">Mariniblastus fucicola</name>
    <dbReference type="NCBI Taxonomy" id="980251"/>
    <lineage>
        <taxon>Bacteria</taxon>
        <taxon>Pseudomonadati</taxon>
        <taxon>Planctomycetota</taxon>
        <taxon>Planctomycetia</taxon>
        <taxon>Pirellulales</taxon>
        <taxon>Pirellulaceae</taxon>
        <taxon>Mariniblastus</taxon>
    </lineage>
</organism>
<keyword evidence="2" id="KW-1185">Reference proteome</keyword>
<name>A0A5B9P5E4_9BACT</name>
<dbReference type="CDD" id="cd19166">
    <property type="entry name" value="HemeO-bac"/>
    <property type="match status" value="1"/>
</dbReference>
<dbReference type="Pfam" id="PF01126">
    <property type="entry name" value="Heme_oxygenase"/>
    <property type="match status" value="1"/>
</dbReference>
<dbReference type="KEGG" id="mff:MFFC18_05700"/>
<dbReference type="AlphaFoldDB" id="A0A5B9P5E4"/>
<dbReference type="Gene3D" id="1.20.910.10">
    <property type="entry name" value="Heme oxygenase-like"/>
    <property type="match status" value="1"/>
</dbReference>
<sequence length="188" mass="20910">MRLHELIDLKIMLGSRRTYITALVAYLRAIRPCEAAVAFFSSCNPSIAMPDYKDRLQKSNWLGSDLISLGESVPDELHAVPRRDSISLATAAGYAYVMEGMTLGATGMLPRFERSLGLSASDGANFFAAYGSETPQMWKRFTAWIGQIDASQDDVVQAARFAFAQFEREFSSWNRTELSLLEDPSLHA</sequence>
<dbReference type="STRING" id="980251.GCA_001642875_02245"/>
<reference evidence="1 2" key="1">
    <citation type="submission" date="2019-08" db="EMBL/GenBank/DDBJ databases">
        <title>Deep-cultivation of Planctomycetes and their phenomic and genomic characterization uncovers novel biology.</title>
        <authorList>
            <person name="Wiegand S."/>
            <person name="Jogler M."/>
            <person name="Boedeker C."/>
            <person name="Pinto D."/>
            <person name="Vollmers J."/>
            <person name="Rivas-Marin E."/>
            <person name="Kohn T."/>
            <person name="Peeters S.H."/>
            <person name="Heuer A."/>
            <person name="Rast P."/>
            <person name="Oberbeckmann S."/>
            <person name="Bunk B."/>
            <person name="Jeske O."/>
            <person name="Meyerdierks A."/>
            <person name="Storesund J.E."/>
            <person name="Kallscheuer N."/>
            <person name="Luecker S."/>
            <person name="Lage O.M."/>
            <person name="Pohl T."/>
            <person name="Merkel B.J."/>
            <person name="Hornburger P."/>
            <person name="Mueller R.-W."/>
            <person name="Bruemmer F."/>
            <person name="Labrenz M."/>
            <person name="Spormann A.M."/>
            <person name="Op den Camp H."/>
            <person name="Overmann J."/>
            <person name="Amann R."/>
            <person name="Jetten M.S.M."/>
            <person name="Mascher T."/>
            <person name="Medema M.H."/>
            <person name="Devos D.P."/>
            <person name="Kaster A.-K."/>
            <person name="Ovreas L."/>
            <person name="Rohde M."/>
            <person name="Galperin M.Y."/>
            <person name="Jogler C."/>
        </authorList>
    </citation>
    <scope>NUCLEOTIDE SEQUENCE [LARGE SCALE GENOMIC DNA]</scope>
    <source>
        <strain evidence="1 2">FC18</strain>
    </source>
</reference>